<reference evidence="1" key="1">
    <citation type="submission" date="2022-12" db="EMBL/GenBank/DDBJ databases">
        <authorList>
            <person name="Brejova B."/>
        </authorList>
    </citation>
    <scope>NUCLEOTIDE SEQUENCE</scope>
</reference>
<dbReference type="AlphaFoldDB" id="A0A9W4U1E4"/>
<accession>A0A9W4U1E4</accession>
<protein>
    <submittedName>
        <fullName evidence="1">Uncharacterized protein</fullName>
    </submittedName>
</protein>
<dbReference type="Proteomes" id="UP001152885">
    <property type="component" value="Unassembled WGS sequence"/>
</dbReference>
<evidence type="ECO:0000313" key="1">
    <source>
        <dbReference type="EMBL" id="CAI5760202.1"/>
    </source>
</evidence>
<evidence type="ECO:0000313" key="2">
    <source>
        <dbReference type="Proteomes" id="UP001152885"/>
    </source>
</evidence>
<sequence>MMFRSRVEDNDVCGVLYSSDSNYSKSTISETPIAITLLNRKRNDKWDISWDLSPPNTTELESILGEYKSEGGINASYLSTLSSFQNIITLIKNKHNI</sequence>
<keyword evidence="2" id="KW-1185">Reference proteome</keyword>
<dbReference type="EMBL" id="CANTUO010000006">
    <property type="protein sequence ID" value="CAI5760202.1"/>
    <property type="molecule type" value="Genomic_DNA"/>
</dbReference>
<name>A0A9W4U1E4_9ASCO</name>
<comment type="caution">
    <text evidence="1">The sequence shown here is derived from an EMBL/GenBank/DDBJ whole genome shotgun (WGS) entry which is preliminary data.</text>
</comment>
<proteinExistence type="predicted"/>
<organism evidence="1 2">
    <name type="scientific">Candida verbasci</name>
    <dbReference type="NCBI Taxonomy" id="1227364"/>
    <lineage>
        <taxon>Eukaryota</taxon>
        <taxon>Fungi</taxon>
        <taxon>Dikarya</taxon>
        <taxon>Ascomycota</taxon>
        <taxon>Saccharomycotina</taxon>
        <taxon>Pichiomycetes</taxon>
        <taxon>Debaryomycetaceae</taxon>
        <taxon>Candida/Lodderomyces clade</taxon>
        <taxon>Candida</taxon>
    </lineage>
</organism>
<gene>
    <name evidence="1" type="ORF">CANVERA_P4712</name>
</gene>